<dbReference type="InterPro" id="IPR013151">
    <property type="entry name" value="Immunoglobulin_dom"/>
</dbReference>
<gene>
    <name evidence="2" type="ORF">EAI_07336</name>
</gene>
<dbReference type="OrthoDB" id="6346662at2759"/>
<evidence type="ECO:0000313" key="2">
    <source>
        <dbReference type="EMBL" id="EFN84511.1"/>
    </source>
</evidence>
<dbReference type="GO" id="GO:0032589">
    <property type="term" value="C:neuron projection membrane"/>
    <property type="evidence" value="ECO:0007669"/>
    <property type="project" value="TreeGrafter"/>
</dbReference>
<dbReference type="InterPro" id="IPR036179">
    <property type="entry name" value="Ig-like_dom_sf"/>
</dbReference>
<dbReference type="InterPro" id="IPR037448">
    <property type="entry name" value="Zig-8"/>
</dbReference>
<feature type="domain" description="Immunoglobulin-like beta-sandwich" evidence="1">
    <location>
        <begin position="10"/>
        <end position="41"/>
    </location>
</feature>
<organism evidence="3">
    <name type="scientific">Harpegnathos saltator</name>
    <name type="common">Jerdon's jumping ant</name>
    <dbReference type="NCBI Taxonomy" id="610380"/>
    <lineage>
        <taxon>Eukaryota</taxon>
        <taxon>Metazoa</taxon>
        <taxon>Ecdysozoa</taxon>
        <taxon>Arthropoda</taxon>
        <taxon>Hexapoda</taxon>
        <taxon>Insecta</taxon>
        <taxon>Pterygota</taxon>
        <taxon>Neoptera</taxon>
        <taxon>Endopterygota</taxon>
        <taxon>Hymenoptera</taxon>
        <taxon>Apocrita</taxon>
        <taxon>Aculeata</taxon>
        <taxon>Formicoidea</taxon>
        <taxon>Formicidae</taxon>
        <taxon>Ponerinae</taxon>
        <taxon>Ponerini</taxon>
        <taxon>Harpegnathos</taxon>
    </lineage>
</organism>
<dbReference type="Proteomes" id="UP000008237">
    <property type="component" value="Unassembled WGS sequence"/>
</dbReference>
<evidence type="ECO:0000259" key="1">
    <source>
        <dbReference type="Pfam" id="PF00047"/>
    </source>
</evidence>
<dbReference type="SUPFAM" id="SSF48726">
    <property type="entry name" value="Immunoglobulin"/>
    <property type="match status" value="1"/>
</dbReference>
<sequence length="98" mass="11220">MLPDHVNVYHVNGSNENMITKLHIERAKKTDSGEYTCSVSQFSTTAVHIHVLNGEKQAAVHHDQWNAARAVNHHAAFVEFYAVFVNLLLHLWRTYQPL</sequence>
<dbReference type="PANTHER" id="PTHR23279:SF36">
    <property type="entry name" value="DEFECTIVE PROBOSCIS EXTENSION RESPONSE 9, ISOFORM A"/>
    <property type="match status" value="1"/>
</dbReference>
<dbReference type="AlphaFoldDB" id="E2BIC3"/>
<protein>
    <recommendedName>
        <fullName evidence="1">Immunoglobulin-like beta-sandwich domain-containing protein</fullName>
    </recommendedName>
</protein>
<name>E2BIC3_HARSA</name>
<dbReference type="Gene3D" id="2.60.40.10">
    <property type="entry name" value="Immunoglobulins"/>
    <property type="match status" value="1"/>
</dbReference>
<dbReference type="GO" id="GO:0050808">
    <property type="term" value="P:synapse organization"/>
    <property type="evidence" value="ECO:0007669"/>
    <property type="project" value="TreeGrafter"/>
</dbReference>
<dbReference type="Pfam" id="PF00047">
    <property type="entry name" value="ig"/>
    <property type="match status" value="1"/>
</dbReference>
<dbReference type="InterPro" id="IPR013783">
    <property type="entry name" value="Ig-like_fold"/>
</dbReference>
<keyword evidence="3" id="KW-1185">Reference proteome</keyword>
<dbReference type="STRING" id="610380.E2BIC3"/>
<accession>E2BIC3</accession>
<dbReference type="PANTHER" id="PTHR23279">
    <property type="entry name" value="DEFECTIVE PROBOSCIS EXTENSION RESPONSE DPR -RELATED"/>
    <property type="match status" value="1"/>
</dbReference>
<evidence type="ECO:0000313" key="3">
    <source>
        <dbReference type="Proteomes" id="UP000008237"/>
    </source>
</evidence>
<proteinExistence type="predicted"/>
<reference evidence="2 3" key="1">
    <citation type="journal article" date="2010" name="Science">
        <title>Genomic comparison of the ants Camponotus floridanus and Harpegnathos saltator.</title>
        <authorList>
            <person name="Bonasio R."/>
            <person name="Zhang G."/>
            <person name="Ye C."/>
            <person name="Mutti N.S."/>
            <person name="Fang X."/>
            <person name="Qin N."/>
            <person name="Donahue G."/>
            <person name="Yang P."/>
            <person name="Li Q."/>
            <person name="Li C."/>
            <person name="Zhang P."/>
            <person name="Huang Z."/>
            <person name="Berger S.L."/>
            <person name="Reinberg D."/>
            <person name="Wang J."/>
            <person name="Liebig J."/>
        </authorList>
    </citation>
    <scope>NUCLEOTIDE SEQUENCE [LARGE SCALE GENOMIC DNA]</scope>
    <source>
        <strain evidence="2 3">R22 G/1</strain>
    </source>
</reference>
<dbReference type="EMBL" id="GL448504">
    <property type="protein sequence ID" value="EFN84511.1"/>
    <property type="molecule type" value="Genomic_DNA"/>
</dbReference>
<dbReference type="InParanoid" id="E2BIC3"/>